<protein>
    <submittedName>
        <fullName evidence="1">Uncharacterized protein</fullName>
    </submittedName>
</protein>
<proteinExistence type="predicted"/>
<gene>
    <name evidence="1" type="ORF">CBOVIS_LOCUS11232</name>
</gene>
<sequence>MKSKSISLYGVGKLISLGFQNGSVTNVILAEIEGELAKNAITYSIDIGDMIFNTERDDSARHEGIAQAFLIAKEVKDVPTGLQLKGKVLNERYLTPSMDPFEAIDLNAVYAAHSVQGSDLLNQIKSLMRTILKKMTNPPLESALELFPNSLNAMIDSTVCPKN</sequence>
<keyword evidence="2" id="KW-1185">Reference proteome</keyword>
<comment type="caution">
    <text evidence="1">The sequence shown here is derived from an EMBL/GenBank/DDBJ whole genome shotgun (WGS) entry which is preliminary data.</text>
</comment>
<name>A0A8S1F9M2_9PELO</name>
<evidence type="ECO:0000313" key="2">
    <source>
        <dbReference type="Proteomes" id="UP000494206"/>
    </source>
</evidence>
<evidence type="ECO:0000313" key="1">
    <source>
        <dbReference type="EMBL" id="CAB3409599.1"/>
    </source>
</evidence>
<accession>A0A8S1F9M2</accession>
<dbReference type="AlphaFoldDB" id="A0A8S1F9M2"/>
<dbReference type="EMBL" id="CADEPM010000008">
    <property type="protein sequence ID" value="CAB3409599.1"/>
    <property type="molecule type" value="Genomic_DNA"/>
</dbReference>
<dbReference type="Proteomes" id="UP000494206">
    <property type="component" value="Unassembled WGS sequence"/>
</dbReference>
<organism evidence="1 2">
    <name type="scientific">Caenorhabditis bovis</name>
    <dbReference type="NCBI Taxonomy" id="2654633"/>
    <lineage>
        <taxon>Eukaryota</taxon>
        <taxon>Metazoa</taxon>
        <taxon>Ecdysozoa</taxon>
        <taxon>Nematoda</taxon>
        <taxon>Chromadorea</taxon>
        <taxon>Rhabditida</taxon>
        <taxon>Rhabditina</taxon>
        <taxon>Rhabditomorpha</taxon>
        <taxon>Rhabditoidea</taxon>
        <taxon>Rhabditidae</taxon>
        <taxon>Peloderinae</taxon>
        <taxon>Caenorhabditis</taxon>
    </lineage>
</organism>
<reference evidence="1 2" key="1">
    <citation type="submission" date="2020-04" db="EMBL/GenBank/DDBJ databases">
        <authorList>
            <person name="Laetsch R D."/>
            <person name="Stevens L."/>
            <person name="Kumar S."/>
            <person name="Blaxter L. M."/>
        </authorList>
    </citation>
    <scope>NUCLEOTIDE SEQUENCE [LARGE SCALE GENOMIC DNA]</scope>
</reference>